<accession>A0ABV1P069</accession>
<keyword evidence="3" id="KW-1185">Reference proteome</keyword>
<proteinExistence type="predicted"/>
<dbReference type="Proteomes" id="UP001482520">
    <property type="component" value="Unassembled WGS sequence"/>
</dbReference>
<keyword evidence="1" id="KW-1133">Transmembrane helix</keyword>
<reference evidence="2 3" key="1">
    <citation type="submission" date="2024-02" db="EMBL/GenBank/DDBJ databases">
        <title>Full genome sequence of Nocardioides kribbensis.</title>
        <authorList>
            <person name="Poletto B.L."/>
            <person name="Silva G."/>
            <person name="Galante D."/>
            <person name="Campos K.R."/>
            <person name="Santos M.B.N."/>
            <person name="Sacchi C.T."/>
        </authorList>
    </citation>
    <scope>NUCLEOTIDE SEQUENCE [LARGE SCALE GENOMIC DNA]</scope>
    <source>
        <strain evidence="2 3">O4R</strain>
    </source>
</reference>
<sequence length="97" mass="10245">MTTTTRAPEDDPVRELFASGSVAGHLVRGVVGLVLAVAGLGLAGQSAWWLLLLPLAVVSWRGCPTCWTLGLAQTLSRGRAERVCDDAGCRPVRSSTR</sequence>
<comment type="caution">
    <text evidence="2">The sequence shown here is derived from an EMBL/GenBank/DDBJ whole genome shotgun (WGS) entry which is preliminary data.</text>
</comment>
<keyword evidence="1" id="KW-0472">Membrane</keyword>
<protein>
    <recommendedName>
        <fullName evidence="4">DUF2892 domain-containing protein</fullName>
    </recommendedName>
</protein>
<evidence type="ECO:0000313" key="2">
    <source>
        <dbReference type="EMBL" id="MEQ7848128.1"/>
    </source>
</evidence>
<dbReference type="RefSeq" id="WP_349804888.1">
    <property type="nucleotide sequence ID" value="NZ_JBEGDP010000014.1"/>
</dbReference>
<feature type="transmembrane region" description="Helical" evidence="1">
    <location>
        <begin position="30"/>
        <end position="51"/>
    </location>
</feature>
<dbReference type="EMBL" id="JBEGDP010000014">
    <property type="protein sequence ID" value="MEQ7848128.1"/>
    <property type="molecule type" value="Genomic_DNA"/>
</dbReference>
<organism evidence="2 3">
    <name type="scientific">Nocardioides kribbensis</name>
    <dbReference type="NCBI Taxonomy" id="305517"/>
    <lineage>
        <taxon>Bacteria</taxon>
        <taxon>Bacillati</taxon>
        <taxon>Actinomycetota</taxon>
        <taxon>Actinomycetes</taxon>
        <taxon>Propionibacteriales</taxon>
        <taxon>Nocardioidaceae</taxon>
        <taxon>Nocardioides</taxon>
    </lineage>
</organism>
<evidence type="ECO:0000313" key="3">
    <source>
        <dbReference type="Proteomes" id="UP001482520"/>
    </source>
</evidence>
<keyword evidence="1" id="KW-0812">Transmembrane</keyword>
<gene>
    <name evidence="2" type="ORF">V6R90_12660</name>
</gene>
<evidence type="ECO:0008006" key="4">
    <source>
        <dbReference type="Google" id="ProtNLM"/>
    </source>
</evidence>
<name>A0ABV1P069_9ACTN</name>
<evidence type="ECO:0000256" key="1">
    <source>
        <dbReference type="SAM" id="Phobius"/>
    </source>
</evidence>